<dbReference type="InterPro" id="IPR025510">
    <property type="entry name" value="DUF4397"/>
</dbReference>
<evidence type="ECO:0000313" key="2">
    <source>
        <dbReference type="EMBL" id="KON96066.1"/>
    </source>
</evidence>
<name>A0A0D1Y3N4_ANEMI</name>
<protein>
    <recommendedName>
        <fullName evidence="1">DUF4397 domain-containing protein</fullName>
    </recommendedName>
</protein>
<dbReference type="EMBL" id="FNED01000026">
    <property type="protein sequence ID" value="SDJ71488.1"/>
    <property type="molecule type" value="Genomic_DNA"/>
</dbReference>
<dbReference type="Pfam" id="PF14344">
    <property type="entry name" value="DUF4397"/>
    <property type="match status" value="1"/>
</dbReference>
<dbReference type="Proteomes" id="UP000182836">
    <property type="component" value="Unassembled WGS sequence"/>
</dbReference>
<feature type="domain" description="DUF4397" evidence="1">
    <location>
        <begin position="92"/>
        <end position="206"/>
    </location>
</feature>
<accession>A0A0D1Y3N4</accession>
<dbReference type="EMBL" id="LGUG01000004">
    <property type="protein sequence ID" value="KON96066.1"/>
    <property type="molecule type" value="Genomic_DNA"/>
</dbReference>
<organism evidence="2 4">
    <name type="scientific">Aneurinibacillus migulanus</name>
    <name type="common">Bacillus migulanus</name>
    <dbReference type="NCBI Taxonomy" id="47500"/>
    <lineage>
        <taxon>Bacteria</taxon>
        <taxon>Bacillati</taxon>
        <taxon>Bacillota</taxon>
        <taxon>Bacilli</taxon>
        <taxon>Bacillales</taxon>
        <taxon>Paenibacillaceae</taxon>
        <taxon>Aneurinibacillus group</taxon>
        <taxon>Aneurinibacillus</taxon>
    </lineage>
</organism>
<gene>
    <name evidence="2" type="ORF">AF333_11770</name>
    <name evidence="3" type="ORF">SAMN04487909_12636</name>
</gene>
<proteinExistence type="predicted"/>
<evidence type="ECO:0000313" key="3">
    <source>
        <dbReference type="EMBL" id="SDJ71488.1"/>
    </source>
</evidence>
<dbReference type="Proteomes" id="UP000037269">
    <property type="component" value="Unassembled WGS sequence"/>
</dbReference>
<evidence type="ECO:0000313" key="5">
    <source>
        <dbReference type="Proteomes" id="UP000182836"/>
    </source>
</evidence>
<reference evidence="3 5" key="2">
    <citation type="submission" date="2016-10" db="EMBL/GenBank/DDBJ databases">
        <authorList>
            <person name="de Groot N.N."/>
        </authorList>
    </citation>
    <scope>NUCLEOTIDE SEQUENCE [LARGE SCALE GENOMIC DNA]</scope>
    <source>
        <strain evidence="3 5">DSM 2895</strain>
    </source>
</reference>
<sequence length="284" mass="31585">MNFPKENRLTYHLNKATMYMMFADKYKYTDPVLHEKYYKKYIKHVSRLEAYYESGKEYNGIPLYMDTHALQVSTVDREMNMTDMMPLHNVGVRLLHASPDVPAVDVYANGVRIAQNIAYGQATEYLPIPSRTYKVELFPAGKNPTGRPLLSQTLDVDARKFYTVAIVGKQAAFTLLPIADMPVPVYGKAKVRFVHLSPDAPAVDIAVTGGPILFRNVSFKQATGYIEVPAGTVDVEVRLAGTAQIVLTVPNVTLRTNVVYSSFAIGLAQGHPPLKALLLLDNSM</sequence>
<dbReference type="RefSeq" id="WP_043066937.1">
    <property type="nucleotide sequence ID" value="NZ_BJOA01000085.1"/>
</dbReference>
<reference evidence="2 4" key="1">
    <citation type="submission" date="2015-07" db="EMBL/GenBank/DDBJ databases">
        <title>Fjat-14205 dsm 2895.</title>
        <authorList>
            <person name="Liu B."/>
            <person name="Wang J."/>
            <person name="Zhu Y."/>
            <person name="Liu G."/>
            <person name="Chen Q."/>
            <person name="Chen Z."/>
            <person name="Lan J."/>
            <person name="Che J."/>
            <person name="Ge C."/>
            <person name="Shi H."/>
            <person name="Pan Z."/>
            <person name="Liu X."/>
        </authorList>
    </citation>
    <scope>NUCLEOTIDE SEQUENCE [LARGE SCALE GENOMIC DNA]</scope>
    <source>
        <strain evidence="2 4">DSM 2895</strain>
    </source>
</reference>
<evidence type="ECO:0000259" key="1">
    <source>
        <dbReference type="Pfam" id="PF14344"/>
    </source>
</evidence>
<keyword evidence="4" id="KW-1185">Reference proteome</keyword>
<evidence type="ECO:0000313" key="4">
    <source>
        <dbReference type="Proteomes" id="UP000037269"/>
    </source>
</evidence>
<dbReference type="GeneID" id="42305861"/>
<dbReference type="OrthoDB" id="9783299at2"/>
<dbReference type="STRING" id="47500.AF333_11770"/>
<dbReference type="AlphaFoldDB" id="A0A0D1Y3N4"/>
<dbReference type="PATRIC" id="fig|47500.8.peg.1126"/>